<feature type="compositionally biased region" description="Basic and acidic residues" evidence="7">
    <location>
        <begin position="327"/>
        <end position="338"/>
    </location>
</feature>
<feature type="region of interest" description="Disordered" evidence="7">
    <location>
        <begin position="577"/>
        <end position="648"/>
    </location>
</feature>
<keyword evidence="11" id="KW-1185">Reference proteome</keyword>
<keyword evidence="4" id="KW-0418">Kinase</keyword>
<feature type="region of interest" description="Disordered" evidence="7">
    <location>
        <begin position="1"/>
        <end position="53"/>
    </location>
</feature>
<dbReference type="Pfam" id="PF00069">
    <property type="entry name" value="Pkinase"/>
    <property type="match status" value="1"/>
</dbReference>
<feature type="compositionally biased region" description="Basic and acidic residues" evidence="7">
    <location>
        <begin position="587"/>
        <end position="599"/>
    </location>
</feature>
<evidence type="ECO:0000256" key="2">
    <source>
        <dbReference type="ARBA" id="ARBA00022679"/>
    </source>
</evidence>
<dbReference type="AlphaFoldDB" id="A0A507BZG5"/>
<evidence type="ECO:0000256" key="1">
    <source>
        <dbReference type="ARBA" id="ARBA00006529"/>
    </source>
</evidence>
<dbReference type="InterPro" id="IPR011009">
    <property type="entry name" value="Kinase-like_dom_sf"/>
</dbReference>
<dbReference type="PANTHER" id="PTHR48016">
    <property type="entry name" value="MAP KINASE KINASE KINASE SSK2-RELATED-RELATED"/>
    <property type="match status" value="1"/>
</dbReference>
<dbReference type="InterPro" id="IPR001660">
    <property type="entry name" value="SAM"/>
</dbReference>
<dbReference type="GO" id="GO:0004709">
    <property type="term" value="F:MAP kinase kinase kinase activity"/>
    <property type="evidence" value="ECO:0007669"/>
    <property type="project" value="UniProtKB-ARBA"/>
</dbReference>
<dbReference type="RefSeq" id="XP_031022686.1">
    <property type="nucleotide sequence ID" value="XM_031171327.1"/>
</dbReference>
<evidence type="ECO:0000259" key="8">
    <source>
        <dbReference type="PROSITE" id="PS50011"/>
    </source>
</evidence>
<gene>
    <name evidence="10" type="ORF">SmJEL517_g05401</name>
</gene>
<feature type="compositionally biased region" description="Low complexity" evidence="7">
    <location>
        <begin position="477"/>
        <end position="498"/>
    </location>
</feature>
<evidence type="ECO:0000256" key="4">
    <source>
        <dbReference type="ARBA" id="ARBA00022777"/>
    </source>
</evidence>
<keyword evidence="3 6" id="KW-0547">Nucleotide-binding</keyword>
<dbReference type="Proteomes" id="UP000319731">
    <property type="component" value="Unassembled WGS sequence"/>
</dbReference>
<dbReference type="CDD" id="cd06606">
    <property type="entry name" value="STKc_MAPKKK"/>
    <property type="match status" value="1"/>
</dbReference>
<evidence type="ECO:0008006" key="12">
    <source>
        <dbReference type="Google" id="ProtNLM"/>
    </source>
</evidence>
<accession>A0A507BZG5</accession>
<feature type="binding site" evidence="6">
    <location>
        <position position="691"/>
    </location>
    <ligand>
        <name>ATP</name>
        <dbReference type="ChEBI" id="CHEBI:30616"/>
    </ligand>
</feature>
<dbReference type="PROSITE" id="PS50105">
    <property type="entry name" value="SAM_DOMAIN"/>
    <property type="match status" value="1"/>
</dbReference>
<keyword evidence="2" id="KW-0808">Transferase</keyword>
<dbReference type="InterPro" id="IPR000719">
    <property type="entry name" value="Prot_kinase_dom"/>
</dbReference>
<dbReference type="SUPFAM" id="SSF47769">
    <property type="entry name" value="SAM/Pointed domain"/>
    <property type="match status" value="1"/>
</dbReference>
<dbReference type="InterPro" id="IPR008271">
    <property type="entry name" value="Ser/Thr_kinase_AS"/>
</dbReference>
<protein>
    <recommendedName>
        <fullName evidence="12">Protein kinase domain-containing protein</fullName>
    </recommendedName>
</protein>
<feature type="compositionally biased region" description="Low complexity" evidence="7">
    <location>
        <begin position="147"/>
        <end position="164"/>
    </location>
</feature>
<dbReference type="Gene3D" id="1.10.510.10">
    <property type="entry name" value="Transferase(Phosphotransferase) domain 1"/>
    <property type="match status" value="1"/>
</dbReference>
<dbReference type="PANTHER" id="PTHR48016:SF56">
    <property type="entry name" value="MAPKK KINASE"/>
    <property type="match status" value="1"/>
</dbReference>
<feature type="compositionally biased region" description="Polar residues" evidence="7">
    <location>
        <begin position="26"/>
        <end position="53"/>
    </location>
</feature>
<dbReference type="SMART" id="SM00454">
    <property type="entry name" value="SAM"/>
    <property type="match status" value="1"/>
</dbReference>
<reference evidence="10 11" key="1">
    <citation type="journal article" date="2019" name="Sci. Rep.">
        <title>Comparative genomics of chytrid fungi reveal insights into the obligate biotrophic and pathogenic lifestyle of Synchytrium endobioticum.</title>
        <authorList>
            <person name="van de Vossenberg B.T.L.H."/>
            <person name="Warris S."/>
            <person name="Nguyen H.D.T."/>
            <person name="van Gent-Pelzer M.P.E."/>
            <person name="Joly D.L."/>
            <person name="van de Geest H.C."/>
            <person name="Bonants P.J.M."/>
            <person name="Smith D.S."/>
            <person name="Levesque C.A."/>
            <person name="van der Lee T.A.J."/>
        </authorList>
    </citation>
    <scope>NUCLEOTIDE SEQUENCE [LARGE SCALE GENOMIC DNA]</scope>
    <source>
        <strain evidence="10 11">JEL517</strain>
    </source>
</reference>
<dbReference type="InterPro" id="IPR050538">
    <property type="entry name" value="MAP_kinase_kinase_kinase"/>
</dbReference>
<dbReference type="Gene3D" id="1.10.150.50">
    <property type="entry name" value="Transcription Factor, Ets-1"/>
    <property type="match status" value="1"/>
</dbReference>
<feature type="region of interest" description="Disordered" evidence="7">
    <location>
        <begin position="322"/>
        <end position="422"/>
    </location>
</feature>
<feature type="compositionally biased region" description="Polar residues" evidence="7">
    <location>
        <begin position="344"/>
        <end position="385"/>
    </location>
</feature>
<evidence type="ECO:0000259" key="9">
    <source>
        <dbReference type="PROSITE" id="PS50105"/>
    </source>
</evidence>
<feature type="region of interest" description="Disordered" evidence="7">
    <location>
        <begin position="142"/>
        <end position="193"/>
    </location>
</feature>
<dbReference type="InterPro" id="IPR017441">
    <property type="entry name" value="Protein_kinase_ATP_BS"/>
</dbReference>
<evidence type="ECO:0000256" key="5">
    <source>
        <dbReference type="ARBA" id="ARBA00022840"/>
    </source>
</evidence>
<organism evidence="10 11">
    <name type="scientific">Synchytrium microbalum</name>
    <dbReference type="NCBI Taxonomy" id="1806994"/>
    <lineage>
        <taxon>Eukaryota</taxon>
        <taxon>Fungi</taxon>
        <taxon>Fungi incertae sedis</taxon>
        <taxon>Chytridiomycota</taxon>
        <taxon>Chytridiomycota incertae sedis</taxon>
        <taxon>Chytridiomycetes</taxon>
        <taxon>Synchytriales</taxon>
        <taxon>Synchytriaceae</taxon>
        <taxon>Synchytrium</taxon>
    </lineage>
</organism>
<dbReference type="PROSITE" id="PS50011">
    <property type="entry name" value="PROTEIN_KINASE_DOM"/>
    <property type="match status" value="1"/>
</dbReference>
<proteinExistence type="inferred from homology"/>
<evidence type="ECO:0000313" key="10">
    <source>
        <dbReference type="EMBL" id="TPX31194.1"/>
    </source>
</evidence>
<dbReference type="SUPFAM" id="SSF56112">
    <property type="entry name" value="Protein kinase-like (PK-like)"/>
    <property type="match status" value="1"/>
</dbReference>
<evidence type="ECO:0000313" key="11">
    <source>
        <dbReference type="Proteomes" id="UP000319731"/>
    </source>
</evidence>
<feature type="compositionally biased region" description="Polar residues" evidence="7">
    <location>
        <begin position="1"/>
        <end position="10"/>
    </location>
</feature>
<keyword evidence="5 6" id="KW-0067">ATP-binding</keyword>
<comment type="caution">
    <text evidence="10">The sequence shown here is derived from an EMBL/GenBank/DDBJ whole genome shotgun (WGS) entry which is preliminary data.</text>
</comment>
<feature type="domain" description="SAM" evidence="9">
    <location>
        <begin position="71"/>
        <end position="134"/>
    </location>
</feature>
<dbReference type="GO" id="GO:0005524">
    <property type="term" value="F:ATP binding"/>
    <property type="evidence" value="ECO:0007669"/>
    <property type="project" value="UniProtKB-UniRule"/>
</dbReference>
<dbReference type="FunFam" id="3.30.200.20:FF:000387">
    <property type="entry name" value="Serine/threonine-protein kinase STE11"/>
    <property type="match status" value="1"/>
</dbReference>
<feature type="region of interest" description="Disordered" evidence="7">
    <location>
        <begin position="477"/>
        <end position="512"/>
    </location>
</feature>
<dbReference type="InterPro" id="IPR013761">
    <property type="entry name" value="SAM/pointed_sf"/>
</dbReference>
<dbReference type="EMBL" id="QEAO01000049">
    <property type="protein sequence ID" value="TPX31194.1"/>
    <property type="molecule type" value="Genomic_DNA"/>
</dbReference>
<dbReference type="GeneID" id="42006624"/>
<evidence type="ECO:0000256" key="7">
    <source>
        <dbReference type="SAM" id="MobiDB-lite"/>
    </source>
</evidence>
<name>A0A507BZG5_9FUNG</name>
<dbReference type="SMART" id="SM00220">
    <property type="entry name" value="S_TKc"/>
    <property type="match status" value="1"/>
</dbReference>
<dbReference type="PROSITE" id="PS00108">
    <property type="entry name" value="PROTEIN_KINASE_ST"/>
    <property type="match status" value="1"/>
</dbReference>
<evidence type="ECO:0000256" key="6">
    <source>
        <dbReference type="PROSITE-ProRule" id="PRU10141"/>
    </source>
</evidence>
<comment type="similarity">
    <text evidence="1">Belongs to the protein kinase superfamily. STE Ser/Thr protein kinase family. MAP kinase kinase kinase subfamily.</text>
</comment>
<dbReference type="OrthoDB" id="266718at2759"/>
<feature type="compositionally biased region" description="Low complexity" evidence="7">
    <location>
        <begin position="624"/>
        <end position="636"/>
    </location>
</feature>
<sequence>MNDYENSARQGHSRSRSEGGALRTLPSRQESLSRPTYRTNNEAPASSLPSPTYESPSFDQFCVLRSAVMSWTSDDVSDWIDALGFTDIAPLFVIRGVTGRVLLELDYDALRNVGVQVVGTRARVLQAIRTLIKDESDFVTTPLQRVPSPRSIPQPLQQQSLSRSNTARSQPASFSRTNTLTRHNKNFSQDEARPTILRMQTLNRNLPKGIDTDVDLFRHVQSAPELYSPLATYAYGPTARGMSRGDSLKRPESLGPTIVVVPDQERRASAQLQGPTIVASNNRTDLSIREGPTIVKVPEGTHDAGSWNTLRVQERTSIVNGVPLEEDQNRPPNTDKGKRLVSTFPRSTSITSPKHQRNMSDNQLPSPTRQKPFNNVRSTNCTSPTSPNPYGGNTIVTPPLNNTSTPPPYPARNNFSNVVSPRRFTPDLHSHSFGERPSDDIIAANLESFFPQLQEQTLMTPSSAEPYSPQFPTHIPLSFASSPPLPSETASTSAAAPSRHADRRVSRTLADSIKPRVQQALVRKLERRSFLTSSSGRRSVLGPSPYCGYKPTPSVVSSNADLGGHEDIPRPVAVKTLRAPLPTSLGELKEEPIQREPKSRSPSPGLIQTAREAKARSPSPKIVTTESNPSTTHSTPPESPHKDDTAITNGKPIKLAVKSKQWVKGPLIGQGAFGKVYYGVDMESGDIMAVKQVPLDGDDEEKIKMGREKALTTEMGLLSTLDHANIVRYFGHEVTDSFFNVFLEYIPGGSVLSCLSKYGKFEEDLARSLVYQILCGLKYLHDLNVIHRDIKAANILLDDLGVAKISDFGISKRQDNLVYQADSRLSVQGSIYWMAPEVARSQAYSAKVDIWGIGCLLLEMLTGHQPWRNISGHVLYLIGTGKSPQIPDDVTDQARDFISLCFTVDAEKRPTASDLLQHPFAQYDPAEFDFKEWSEAAASRIMSEGTYQSALMSNFKMVASERDDEEEDNE</sequence>
<feature type="domain" description="Protein kinase" evidence="8">
    <location>
        <begin position="662"/>
        <end position="921"/>
    </location>
</feature>
<evidence type="ECO:0000256" key="3">
    <source>
        <dbReference type="ARBA" id="ARBA00022741"/>
    </source>
</evidence>
<dbReference type="PROSITE" id="PS00107">
    <property type="entry name" value="PROTEIN_KINASE_ATP"/>
    <property type="match status" value="1"/>
</dbReference>
<feature type="compositionally biased region" description="Polar residues" evidence="7">
    <location>
        <begin position="165"/>
        <end position="187"/>
    </location>
</feature>
<dbReference type="Pfam" id="PF00536">
    <property type="entry name" value="SAM_1"/>
    <property type="match status" value="1"/>
</dbReference>
<dbReference type="STRING" id="1806994.A0A507BZG5"/>